<dbReference type="Gene3D" id="2.30.110.10">
    <property type="entry name" value="Electron Transport, Fmn-binding Protein, Chain A"/>
    <property type="match status" value="1"/>
</dbReference>
<dbReference type="GO" id="GO:0016627">
    <property type="term" value="F:oxidoreductase activity, acting on the CH-CH group of donors"/>
    <property type="evidence" value="ECO:0007669"/>
    <property type="project" value="TreeGrafter"/>
</dbReference>
<organism evidence="3 5">
    <name type="scientific">Streptomyces griseochromogenes</name>
    <dbReference type="NCBI Taxonomy" id="68214"/>
    <lineage>
        <taxon>Bacteria</taxon>
        <taxon>Bacillati</taxon>
        <taxon>Actinomycetota</taxon>
        <taxon>Actinomycetes</taxon>
        <taxon>Kitasatosporales</taxon>
        <taxon>Streptomycetaceae</taxon>
        <taxon>Streptomyces</taxon>
    </lineage>
</organism>
<dbReference type="STRING" id="68214.AVL59_30780"/>
<dbReference type="SUPFAM" id="SSF50475">
    <property type="entry name" value="FMN-binding split barrel"/>
    <property type="match status" value="1"/>
</dbReference>
<dbReference type="EMBL" id="CP016279">
    <property type="protein sequence ID" value="ANP53334.1"/>
    <property type="molecule type" value="Genomic_DNA"/>
</dbReference>
<dbReference type="OrthoDB" id="159383at2"/>
<dbReference type="Proteomes" id="UP000092659">
    <property type="component" value="Chromosome"/>
</dbReference>
<evidence type="ECO:0000313" key="5">
    <source>
        <dbReference type="Proteomes" id="UP000092659"/>
    </source>
</evidence>
<dbReference type="NCBIfam" id="TIGR03618">
    <property type="entry name" value="Rv1155_F420"/>
    <property type="match status" value="1"/>
</dbReference>
<evidence type="ECO:0000259" key="2">
    <source>
        <dbReference type="Pfam" id="PF01243"/>
    </source>
</evidence>
<keyword evidence="6" id="KW-1185">Reference proteome</keyword>
<evidence type="ECO:0000313" key="6">
    <source>
        <dbReference type="Proteomes" id="UP001519309"/>
    </source>
</evidence>
<reference evidence="3 5" key="1">
    <citation type="submission" date="2016-06" db="EMBL/GenBank/DDBJ databases">
        <title>Complete genome sequence of Streptomyces griseochromogenes ATCC 14511, the Blasticidin S producer.</title>
        <authorList>
            <person name="Wu L."/>
        </authorList>
    </citation>
    <scope>NUCLEOTIDE SEQUENCE [LARGE SCALE GENOMIC DNA]</scope>
    <source>
        <strain evidence="3 5">ATCC 14511</strain>
    </source>
</reference>
<reference evidence="4 6" key="2">
    <citation type="submission" date="2021-03" db="EMBL/GenBank/DDBJ databases">
        <title>Genomic Encyclopedia of Type Strains, Phase IV (KMG-IV): sequencing the most valuable type-strain genomes for metagenomic binning, comparative biology and taxonomic classification.</title>
        <authorList>
            <person name="Goeker M."/>
        </authorList>
    </citation>
    <scope>NUCLEOTIDE SEQUENCE [LARGE SCALE GENOMIC DNA]</scope>
    <source>
        <strain evidence="4 6">DSM 40499</strain>
    </source>
</reference>
<gene>
    <name evidence="3" type="ORF">AVL59_30780</name>
    <name evidence="4" type="ORF">J2Z21_008610</name>
</gene>
<proteinExistence type="predicted"/>
<dbReference type="EMBL" id="JAGGLP010000031">
    <property type="protein sequence ID" value="MBP2055594.1"/>
    <property type="molecule type" value="Genomic_DNA"/>
</dbReference>
<feature type="domain" description="Pyridoxamine 5'-phosphate oxidase N-terminal" evidence="2">
    <location>
        <begin position="8"/>
        <end position="135"/>
    </location>
</feature>
<dbReference type="Proteomes" id="UP001519309">
    <property type="component" value="Unassembled WGS sequence"/>
</dbReference>
<dbReference type="InterPro" id="IPR019920">
    <property type="entry name" value="F420-binding_dom_put"/>
</dbReference>
<dbReference type="RefSeq" id="WP_067310962.1">
    <property type="nucleotide sequence ID" value="NZ_CP016279.1"/>
</dbReference>
<dbReference type="PANTHER" id="PTHR35176">
    <property type="entry name" value="HEME OXYGENASE HI_0854-RELATED"/>
    <property type="match status" value="1"/>
</dbReference>
<dbReference type="GO" id="GO:0005829">
    <property type="term" value="C:cytosol"/>
    <property type="evidence" value="ECO:0007669"/>
    <property type="project" value="TreeGrafter"/>
</dbReference>
<dbReference type="PANTHER" id="PTHR35176:SF1">
    <property type="entry name" value="F420H(2)-DEPENDENT BILIVERDIN REDUCTASE"/>
    <property type="match status" value="1"/>
</dbReference>
<dbReference type="KEGG" id="sgs:AVL59_30780"/>
<evidence type="ECO:0000256" key="1">
    <source>
        <dbReference type="ARBA" id="ARBA00023002"/>
    </source>
</evidence>
<dbReference type="InterPro" id="IPR011576">
    <property type="entry name" value="Pyridox_Oxase_N"/>
</dbReference>
<protein>
    <submittedName>
        <fullName evidence="3">PPOX class F420-dependent enzyme</fullName>
    </submittedName>
    <submittedName>
        <fullName evidence="4">PPOX class probable F420-dependent enzyme</fullName>
    </submittedName>
</protein>
<dbReference type="InterPro" id="IPR012349">
    <property type="entry name" value="Split_barrel_FMN-bd"/>
</dbReference>
<dbReference type="AlphaFoldDB" id="A0A1B1B3E1"/>
<dbReference type="InterPro" id="IPR052019">
    <property type="entry name" value="F420H2_bilvrd_red/Heme_oxyg"/>
</dbReference>
<dbReference type="GO" id="GO:0070967">
    <property type="term" value="F:coenzyme F420 binding"/>
    <property type="evidence" value="ECO:0007669"/>
    <property type="project" value="TreeGrafter"/>
</dbReference>
<keyword evidence="1" id="KW-0560">Oxidoreductase</keyword>
<sequence>MAAPMTDAEWRSFVSEGTRTAKIATTRADGRPHVAPVWFLLDGDDLVFNTGKNTVKGRTLIRDGRLALCVDDDQPPFSFVVIDGRAQVSEDLPQVRAWATRIAARYVGEDRAAEYAVRNSVPGILLVRVSIDKVLAVSGVAD</sequence>
<evidence type="ECO:0000313" key="3">
    <source>
        <dbReference type="EMBL" id="ANP53334.1"/>
    </source>
</evidence>
<dbReference type="Pfam" id="PF01243">
    <property type="entry name" value="PNPOx_N"/>
    <property type="match status" value="1"/>
</dbReference>
<accession>A0A1B1B3E1</accession>
<name>A0A1B1B3E1_9ACTN</name>
<evidence type="ECO:0000313" key="4">
    <source>
        <dbReference type="EMBL" id="MBP2055594.1"/>
    </source>
</evidence>